<name>E4U301_SULKY</name>
<organism evidence="1 2">
    <name type="scientific">Sulfuricurvum kujiense (strain ATCC BAA-921 / DSM 16994 / JCM 11577 / YK-1)</name>
    <dbReference type="NCBI Taxonomy" id="709032"/>
    <lineage>
        <taxon>Bacteria</taxon>
        <taxon>Pseudomonadati</taxon>
        <taxon>Campylobacterota</taxon>
        <taxon>Epsilonproteobacteria</taxon>
        <taxon>Campylobacterales</taxon>
        <taxon>Sulfurimonadaceae</taxon>
        <taxon>Sulfuricurvum</taxon>
    </lineage>
</organism>
<dbReference type="STRING" id="709032.Sulku_2105"/>
<accession>E4U301</accession>
<reference evidence="1 2" key="1">
    <citation type="journal article" date="2012" name="Stand. Genomic Sci.">
        <title>Complete genome sequence of the sulfur compounds oxidizing chemolithoautotroph Sulfuricurvum kujiense type strain (YK-1(T)).</title>
        <authorList>
            <person name="Han C."/>
            <person name="Kotsyurbenko O."/>
            <person name="Chertkov O."/>
            <person name="Held B."/>
            <person name="Lapidus A."/>
            <person name="Nolan M."/>
            <person name="Lucas S."/>
            <person name="Hammon N."/>
            <person name="Deshpande S."/>
            <person name="Cheng J.F."/>
            <person name="Tapia R."/>
            <person name="Goodwin L.A."/>
            <person name="Pitluck S."/>
            <person name="Liolios K."/>
            <person name="Pagani I."/>
            <person name="Ivanova N."/>
            <person name="Mavromatis K."/>
            <person name="Mikhailova N."/>
            <person name="Pati A."/>
            <person name="Chen A."/>
            <person name="Palaniappan K."/>
            <person name="Land M."/>
            <person name="Hauser L."/>
            <person name="Chang Y.J."/>
            <person name="Jeffries C.D."/>
            <person name="Brambilla E.M."/>
            <person name="Rohde M."/>
            <person name="Spring S."/>
            <person name="Sikorski J."/>
            <person name="Goker M."/>
            <person name="Woyke T."/>
            <person name="Bristow J."/>
            <person name="Eisen J.A."/>
            <person name="Markowitz V."/>
            <person name="Hugenholtz P."/>
            <person name="Kyrpides N.C."/>
            <person name="Klenk H.P."/>
            <person name="Detter J.C."/>
        </authorList>
    </citation>
    <scope>NUCLEOTIDE SEQUENCE [LARGE SCALE GENOMIC DNA]</scope>
    <source>
        <strain evidence="2">ATCC BAA-921 / DSM 16994 / JCM 11577 / YK-1</strain>
    </source>
</reference>
<dbReference type="AlphaFoldDB" id="E4U301"/>
<dbReference type="EMBL" id="CP002355">
    <property type="protein sequence ID" value="ADR34765.1"/>
    <property type="molecule type" value="Genomic_DNA"/>
</dbReference>
<keyword evidence="2" id="KW-1185">Reference proteome</keyword>
<dbReference type="HOGENOM" id="CLU_3376467_0_0_7"/>
<evidence type="ECO:0000313" key="1">
    <source>
        <dbReference type="EMBL" id="ADR34765.1"/>
    </source>
</evidence>
<evidence type="ECO:0000313" key="2">
    <source>
        <dbReference type="Proteomes" id="UP000008721"/>
    </source>
</evidence>
<sequence length="34" mass="3725">MVEIFALTLAAATLGVLVYLAKHDASGWRINHDK</sequence>
<dbReference type="Proteomes" id="UP000008721">
    <property type="component" value="Chromosome"/>
</dbReference>
<proteinExistence type="predicted"/>
<protein>
    <submittedName>
        <fullName evidence="1">Uncharacterized protein</fullName>
    </submittedName>
</protein>
<dbReference type="KEGG" id="sku:Sulku_2105"/>
<gene>
    <name evidence="1" type="ordered locus">Sulku_2105</name>
</gene>